<protein>
    <submittedName>
        <fullName evidence="2">Kinase-like protein</fullName>
    </submittedName>
</protein>
<dbReference type="SMART" id="SM00220">
    <property type="entry name" value="S_TKc"/>
    <property type="match status" value="1"/>
</dbReference>
<gene>
    <name evidence="2" type="ORF">K504DRAFT_466682</name>
</gene>
<keyword evidence="2" id="KW-0808">Transferase</keyword>
<dbReference type="AlphaFoldDB" id="A0A6G1KCR7"/>
<evidence type="ECO:0000313" key="3">
    <source>
        <dbReference type="Proteomes" id="UP000799428"/>
    </source>
</evidence>
<reference evidence="2" key="1">
    <citation type="journal article" date="2020" name="Stud. Mycol.">
        <title>101 Dothideomycetes genomes: a test case for predicting lifestyles and emergence of pathogens.</title>
        <authorList>
            <person name="Haridas S."/>
            <person name="Albert R."/>
            <person name="Binder M."/>
            <person name="Bloem J."/>
            <person name="Labutti K."/>
            <person name="Salamov A."/>
            <person name="Andreopoulos B."/>
            <person name="Baker S."/>
            <person name="Barry K."/>
            <person name="Bills G."/>
            <person name="Bluhm B."/>
            <person name="Cannon C."/>
            <person name="Castanera R."/>
            <person name="Culley D."/>
            <person name="Daum C."/>
            <person name="Ezra D."/>
            <person name="Gonzalez J."/>
            <person name="Henrissat B."/>
            <person name="Kuo A."/>
            <person name="Liang C."/>
            <person name="Lipzen A."/>
            <person name="Lutzoni F."/>
            <person name="Magnuson J."/>
            <person name="Mondo S."/>
            <person name="Nolan M."/>
            <person name="Ohm R."/>
            <person name="Pangilinan J."/>
            <person name="Park H.-J."/>
            <person name="Ramirez L."/>
            <person name="Alfaro M."/>
            <person name="Sun H."/>
            <person name="Tritt A."/>
            <person name="Yoshinaga Y."/>
            <person name="Zwiers L.-H."/>
            <person name="Turgeon B."/>
            <person name="Goodwin S."/>
            <person name="Spatafora J."/>
            <person name="Crous P."/>
            <person name="Grigoriev I."/>
        </authorList>
    </citation>
    <scope>NUCLEOTIDE SEQUENCE</scope>
    <source>
        <strain evidence="2">CBS 279.74</strain>
    </source>
</reference>
<dbReference type="GO" id="GO:0005634">
    <property type="term" value="C:nucleus"/>
    <property type="evidence" value="ECO:0007669"/>
    <property type="project" value="TreeGrafter"/>
</dbReference>
<proteinExistence type="predicted"/>
<feature type="domain" description="Protein kinase" evidence="1">
    <location>
        <begin position="39"/>
        <end position="351"/>
    </location>
</feature>
<dbReference type="PROSITE" id="PS50011">
    <property type="entry name" value="PROTEIN_KINASE_DOM"/>
    <property type="match status" value="1"/>
</dbReference>
<evidence type="ECO:0000313" key="2">
    <source>
        <dbReference type="EMBL" id="KAF2710262.1"/>
    </source>
</evidence>
<keyword evidence="3" id="KW-1185">Reference proteome</keyword>
<keyword evidence="2" id="KW-0418">Kinase</keyword>
<dbReference type="InterPro" id="IPR011009">
    <property type="entry name" value="Kinase-like_dom_sf"/>
</dbReference>
<dbReference type="GO" id="GO:0005524">
    <property type="term" value="F:ATP binding"/>
    <property type="evidence" value="ECO:0007669"/>
    <property type="project" value="InterPro"/>
</dbReference>
<dbReference type="PANTHER" id="PTHR44167">
    <property type="entry name" value="OVARIAN-SPECIFIC SERINE/THREONINE-PROTEIN KINASE LOK-RELATED"/>
    <property type="match status" value="1"/>
</dbReference>
<dbReference type="GO" id="GO:0004674">
    <property type="term" value="F:protein serine/threonine kinase activity"/>
    <property type="evidence" value="ECO:0007669"/>
    <property type="project" value="TreeGrafter"/>
</dbReference>
<accession>A0A6G1KCR7</accession>
<sequence>MKMEDQAVNTSAIPTKAQHPLGLDTLRRISKQTNVMRRYLLIRSAGSGGFADVFFALPKSALTFEQVQRARREDRQVVVDLFPQLVAVKVYKVGRGHTLEGEICVLRSLREICALLSLREMDQQAFPSRCVPMLDHDENRFRWLTTPAYNGSLSLSSLHSFCLSNGRIMPEELVFHLFIQIFDSVIFLHKNGIVHRDLYLGNMMLDLEHQDYAGFPNVVIIDFGLSKPNQGTPRGRRKAEQEDCASVCKNLHILCQVGACSQHAEQIDPGTCGHSSGWLVFVEFLKDNSTFCHYRNLHELLKVSGPVAIQGRGQTTEFKLKIIKDLIESASRSSIENLEKDLLQVVKIGQI</sequence>
<dbReference type="EMBL" id="MU005769">
    <property type="protein sequence ID" value="KAF2710262.1"/>
    <property type="molecule type" value="Genomic_DNA"/>
</dbReference>
<dbReference type="InterPro" id="IPR000719">
    <property type="entry name" value="Prot_kinase_dom"/>
</dbReference>
<dbReference type="Pfam" id="PF00069">
    <property type="entry name" value="Pkinase"/>
    <property type="match status" value="1"/>
</dbReference>
<evidence type="ECO:0000259" key="1">
    <source>
        <dbReference type="PROSITE" id="PS50011"/>
    </source>
</evidence>
<dbReference type="SUPFAM" id="SSF56112">
    <property type="entry name" value="Protein kinase-like (PK-like)"/>
    <property type="match status" value="1"/>
</dbReference>
<name>A0A6G1KCR7_9PLEO</name>
<organism evidence="2 3">
    <name type="scientific">Pleomassaria siparia CBS 279.74</name>
    <dbReference type="NCBI Taxonomy" id="1314801"/>
    <lineage>
        <taxon>Eukaryota</taxon>
        <taxon>Fungi</taxon>
        <taxon>Dikarya</taxon>
        <taxon>Ascomycota</taxon>
        <taxon>Pezizomycotina</taxon>
        <taxon>Dothideomycetes</taxon>
        <taxon>Pleosporomycetidae</taxon>
        <taxon>Pleosporales</taxon>
        <taxon>Pleomassariaceae</taxon>
        <taxon>Pleomassaria</taxon>
    </lineage>
</organism>
<dbReference type="GO" id="GO:0044773">
    <property type="term" value="P:mitotic DNA damage checkpoint signaling"/>
    <property type="evidence" value="ECO:0007669"/>
    <property type="project" value="TreeGrafter"/>
</dbReference>
<dbReference type="OrthoDB" id="3795368at2759"/>
<dbReference type="PANTHER" id="PTHR44167:SF24">
    <property type="entry name" value="SERINE_THREONINE-PROTEIN KINASE CHK2"/>
    <property type="match status" value="1"/>
</dbReference>
<dbReference type="Proteomes" id="UP000799428">
    <property type="component" value="Unassembled WGS sequence"/>
</dbReference>
<dbReference type="GO" id="GO:0005737">
    <property type="term" value="C:cytoplasm"/>
    <property type="evidence" value="ECO:0007669"/>
    <property type="project" value="TreeGrafter"/>
</dbReference>
<dbReference type="Gene3D" id="1.10.510.10">
    <property type="entry name" value="Transferase(Phosphotransferase) domain 1"/>
    <property type="match status" value="1"/>
</dbReference>